<dbReference type="Gene3D" id="3.90.550.10">
    <property type="entry name" value="Spore Coat Polysaccharide Biosynthesis Protein SpsA, Chain A"/>
    <property type="match status" value="1"/>
</dbReference>
<dbReference type="SUPFAM" id="SSF53448">
    <property type="entry name" value="Nucleotide-diphospho-sugar transferases"/>
    <property type="match status" value="1"/>
</dbReference>
<evidence type="ECO:0000259" key="2">
    <source>
        <dbReference type="Pfam" id="PF00535"/>
    </source>
</evidence>
<dbReference type="GO" id="GO:0016758">
    <property type="term" value="F:hexosyltransferase activity"/>
    <property type="evidence" value="ECO:0007669"/>
    <property type="project" value="UniProtKB-ARBA"/>
</dbReference>
<organism evidence="3 4">
    <name type="scientific">Halobacteriovorax marinus</name>
    <dbReference type="NCBI Taxonomy" id="97084"/>
    <lineage>
        <taxon>Bacteria</taxon>
        <taxon>Pseudomonadati</taxon>
        <taxon>Bdellovibrionota</taxon>
        <taxon>Bacteriovoracia</taxon>
        <taxon>Bacteriovoracales</taxon>
        <taxon>Halobacteriovoraceae</taxon>
        <taxon>Halobacteriovorax</taxon>
    </lineage>
</organism>
<dbReference type="CDD" id="cd00761">
    <property type="entry name" value="Glyco_tranf_GTA_type"/>
    <property type="match status" value="1"/>
</dbReference>
<accession>A0A1Y5FAH0</accession>
<feature type="transmembrane region" description="Helical" evidence="1">
    <location>
        <begin position="271"/>
        <end position="289"/>
    </location>
</feature>
<reference evidence="4" key="1">
    <citation type="journal article" date="2017" name="Proc. Natl. Acad. Sci. U.S.A.">
        <title>Simulation of Deepwater Horizon oil plume reveals substrate specialization within a complex community of hydrocarbon-degraders.</title>
        <authorList>
            <person name="Hu P."/>
            <person name="Dubinsky E.A."/>
            <person name="Probst A.J."/>
            <person name="Wang J."/>
            <person name="Sieber C.M.K."/>
            <person name="Tom L.M."/>
            <person name="Gardinali P."/>
            <person name="Banfield J.F."/>
            <person name="Atlas R.M."/>
            <person name="Andersen G.L."/>
        </authorList>
    </citation>
    <scope>NUCLEOTIDE SEQUENCE [LARGE SCALE GENOMIC DNA]</scope>
</reference>
<name>A0A1Y5FAH0_9BACT</name>
<gene>
    <name evidence="3" type="ORF">A9Q84_04560</name>
</gene>
<protein>
    <recommendedName>
        <fullName evidence="2">Glycosyltransferase 2-like domain-containing protein</fullName>
    </recommendedName>
</protein>
<comment type="caution">
    <text evidence="3">The sequence shown here is derived from an EMBL/GenBank/DDBJ whole genome shotgun (WGS) entry which is preliminary data.</text>
</comment>
<keyword evidence="1" id="KW-0472">Membrane</keyword>
<evidence type="ECO:0000313" key="3">
    <source>
        <dbReference type="EMBL" id="OUR98690.1"/>
    </source>
</evidence>
<dbReference type="EMBL" id="MAAO01000004">
    <property type="protein sequence ID" value="OUR98690.1"/>
    <property type="molecule type" value="Genomic_DNA"/>
</dbReference>
<keyword evidence="1" id="KW-1133">Transmembrane helix</keyword>
<evidence type="ECO:0000256" key="1">
    <source>
        <dbReference type="SAM" id="Phobius"/>
    </source>
</evidence>
<proteinExistence type="predicted"/>
<keyword evidence="1" id="KW-0812">Transmembrane</keyword>
<dbReference type="PANTHER" id="PTHR22916:SF3">
    <property type="entry name" value="UDP-GLCNAC:BETAGAL BETA-1,3-N-ACETYLGLUCOSAMINYLTRANSFERASE-LIKE PROTEIN 1"/>
    <property type="match status" value="1"/>
</dbReference>
<evidence type="ECO:0000313" key="4">
    <source>
        <dbReference type="Proteomes" id="UP000196531"/>
    </source>
</evidence>
<dbReference type="InterPro" id="IPR001173">
    <property type="entry name" value="Glyco_trans_2-like"/>
</dbReference>
<sequence>MITLIVPTFNRAYALKQVLDTFYTQVGVSEILFIDDASTDETGDVVNLFAEKYPNIKTIYLRNETNKGASYGRKVGFEKATNEYIMYCDDDEFLGPKYASVCLEKLNSSGADVVSGRHFYRDPGESFSDSIKRFGDGLLSEETFDKLRFQIRTDAIHQSDIEVPFTHAIFITKKELLQKYSFDTFYSKGNGFREESDFQMNLFCNGGKILVTNDVHCVHMHLSEVKSGGQRVNRLKRFYWTIYYTNYFLDKYFNSCKSKLGINYSKSIAKILYLFITTYTFFIRPFFILPQRMFKS</sequence>
<dbReference type="InterPro" id="IPR029044">
    <property type="entry name" value="Nucleotide-diphossugar_trans"/>
</dbReference>
<dbReference type="Proteomes" id="UP000196531">
    <property type="component" value="Unassembled WGS sequence"/>
</dbReference>
<dbReference type="AlphaFoldDB" id="A0A1Y5FAH0"/>
<feature type="domain" description="Glycosyltransferase 2-like" evidence="2">
    <location>
        <begin position="4"/>
        <end position="146"/>
    </location>
</feature>
<dbReference type="PANTHER" id="PTHR22916">
    <property type="entry name" value="GLYCOSYLTRANSFERASE"/>
    <property type="match status" value="1"/>
</dbReference>
<dbReference type="Pfam" id="PF00535">
    <property type="entry name" value="Glycos_transf_2"/>
    <property type="match status" value="1"/>
</dbReference>